<dbReference type="InterPro" id="IPR016084">
    <property type="entry name" value="Haem_Oase-like_multi-hlx"/>
</dbReference>
<dbReference type="PANTHER" id="PTHR43198:SF9">
    <property type="entry name" value="AMINOPYRIMIDINE AMINOHYDROLASE, MITOCHONDRIAL ISOFORM X1-RELATED"/>
    <property type="match status" value="1"/>
</dbReference>
<sequence>MKGFNSLQPFCCLLGVWHLGPHLFFSLHLSRFLPSSSFCSGAPFWAKIGLLRELCICIYELAEEYADDDEDKEAIGKLRKRVLKRLRNMDKLISEWGFEPPKEHACDDATLKYTEFLMETASRKVGGEKFAVKIITPFEKTKLAAYTLSAISPCMRLYSFISKETQALLDPNESNHIYKKWLDNLSSEKFEDAT</sequence>
<protein>
    <submittedName>
        <fullName evidence="1">Bifunctional TH2 protein, mitochondrial-like isoform X1</fullName>
    </submittedName>
</protein>
<proteinExistence type="predicted"/>
<dbReference type="Gene3D" id="1.20.910.10">
    <property type="entry name" value="Heme oxygenase-like"/>
    <property type="match status" value="1"/>
</dbReference>
<accession>A0ABD1H4J7</accession>
<keyword evidence="2" id="KW-1185">Reference proteome</keyword>
<evidence type="ECO:0000313" key="2">
    <source>
        <dbReference type="Proteomes" id="UP001567538"/>
    </source>
</evidence>
<gene>
    <name evidence="1" type="ORF">AAHA92_18112</name>
</gene>
<name>A0ABD1H4J7_SALDI</name>
<dbReference type="Proteomes" id="UP001567538">
    <property type="component" value="Unassembled WGS sequence"/>
</dbReference>
<evidence type="ECO:0000313" key="1">
    <source>
        <dbReference type="EMBL" id="KAL1550104.1"/>
    </source>
</evidence>
<dbReference type="SUPFAM" id="SSF48613">
    <property type="entry name" value="Heme oxygenase-like"/>
    <property type="match status" value="1"/>
</dbReference>
<organism evidence="1 2">
    <name type="scientific">Salvia divinorum</name>
    <name type="common">Maria pastora</name>
    <name type="synonym">Diviner's sage</name>
    <dbReference type="NCBI Taxonomy" id="28513"/>
    <lineage>
        <taxon>Eukaryota</taxon>
        <taxon>Viridiplantae</taxon>
        <taxon>Streptophyta</taxon>
        <taxon>Embryophyta</taxon>
        <taxon>Tracheophyta</taxon>
        <taxon>Spermatophyta</taxon>
        <taxon>Magnoliopsida</taxon>
        <taxon>eudicotyledons</taxon>
        <taxon>Gunneridae</taxon>
        <taxon>Pentapetalae</taxon>
        <taxon>asterids</taxon>
        <taxon>lamiids</taxon>
        <taxon>Lamiales</taxon>
        <taxon>Lamiaceae</taxon>
        <taxon>Nepetoideae</taxon>
        <taxon>Mentheae</taxon>
        <taxon>Salviinae</taxon>
        <taxon>Salvia</taxon>
        <taxon>Salvia subgen. Calosphace</taxon>
    </lineage>
</organism>
<comment type="caution">
    <text evidence="1">The sequence shown here is derived from an EMBL/GenBank/DDBJ whole genome shotgun (WGS) entry which is preliminary data.</text>
</comment>
<dbReference type="EMBL" id="JBEAFC010000007">
    <property type="protein sequence ID" value="KAL1550104.1"/>
    <property type="molecule type" value="Genomic_DNA"/>
</dbReference>
<reference evidence="1 2" key="1">
    <citation type="submission" date="2024-06" db="EMBL/GenBank/DDBJ databases">
        <title>A chromosome level genome sequence of Diviner's sage (Salvia divinorum).</title>
        <authorList>
            <person name="Ford S.A."/>
            <person name="Ro D.-K."/>
            <person name="Ness R.W."/>
            <person name="Phillips M.A."/>
        </authorList>
    </citation>
    <scope>NUCLEOTIDE SEQUENCE [LARGE SCALE GENOMIC DNA]</scope>
    <source>
        <strain evidence="1">SAF-2024a</strain>
        <tissue evidence="1">Leaf</tissue>
    </source>
</reference>
<dbReference type="PANTHER" id="PTHR43198">
    <property type="entry name" value="BIFUNCTIONAL TH2 PROTEIN"/>
    <property type="match status" value="1"/>
</dbReference>
<dbReference type="AlphaFoldDB" id="A0ABD1H4J7"/>
<dbReference type="InterPro" id="IPR050967">
    <property type="entry name" value="Thiamine_Salvage_TenA"/>
</dbReference>